<comment type="caution">
    <text evidence="3">The sequence shown here is derived from an EMBL/GenBank/DDBJ whole genome shotgun (WGS) entry which is preliminary data.</text>
</comment>
<proteinExistence type="predicted"/>
<accession>A0ABV4CVK7</accession>
<keyword evidence="1" id="KW-0175">Coiled coil</keyword>
<dbReference type="RefSeq" id="WP_121699759.1">
    <property type="nucleotide sequence ID" value="NZ_JBCLPP010000016.1"/>
</dbReference>
<dbReference type="Proteomes" id="UP001565200">
    <property type="component" value="Unassembled WGS sequence"/>
</dbReference>
<evidence type="ECO:0000313" key="4">
    <source>
        <dbReference type="Proteomes" id="UP001565200"/>
    </source>
</evidence>
<evidence type="ECO:0000256" key="2">
    <source>
        <dbReference type="SAM" id="SignalP"/>
    </source>
</evidence>
<evidence type="ECO:0000313" key="3">
    <source>
        <dbReference type="EMBL" id="MEY8245413.1"/>
    </source>
</evidence>
<feature type="signal peptide" evidence="2">
    <location>
        <begin position="1"/>
        <end position="20"/>
    </location>
</feature>
<reference evidence="3 4" key="1">
    <citation type="submission" date="2024-03" db="EMBL/GenBank/DDBJ databases">
        <title>Mouse gut bacterial collection (mGBC) of GemPharmatech.</title>
        <authorList>
            <person name="He Y."/>
            <person name="Dong L."/>
            <person name="Wu D."/>
            <person name="Gao X."/>
            <person name="Lin Z."/>
        </authorList>
    </citation>
    <scope>NUCLEOTIDE SEQUENCE [LARGE SCALE GENOMIC DNA]</scope>
    <source>
        <strain evidence="3 4">54-13</strain>
    </source>
</reference>
<evidence type="ECO:0000256" key="1">
    <source>
        <dbReference type="SAM" id="Coils"/>
    </source>
</evidence>
<organism evidence="3 4">
    <name type="scientific">Heminiphilus faecis</name>
    <dbReference type="NCBI Taxonomy" id="2601703"/>
    <lineage>
        <taxon>Bacteria</taxon>
        <taxon>Pseudomonadati</taxon>
        <taxon>Bacteroidota</taxon>
        <taxon>Bacteroidia</taxon>
        <taxon>Bacteroidales</taxon>
        <taxon>Muribaculaceae</taxon>
        <taxon>Heminiphilus</taxon>
    </lineage>
</organism>
<name>A0ABV4CVK7_9BACT</name>
<dbReference type="EMBL" id="JBCLPP010000016">
    <property type="protein sequence ID" value="MEY8245413.1"/>
    <property type="molecule type" value="Genomic_DNA"/>
</dbReference>
<keyword evidence="2" id="KW-0732">Signal</keyword>
<sequence length="391" mass="44318">MNKLIIGLLMLGTAVLSANGASEAPVRQPKSLESALERLSKKCGDMFAASQHTRINPDTGVLEEKTDIIPVKCGENEDALLHVIRCFEDDKECGYQYVHIQPGEMQNFKITTGSGSITPRTDNSQEMWILNVKNQENPRLRDNYTLVLDSGNAMREGKIYRVTSIRPDLIKDDMSVIMGRMTVPEVLDKRFVLEGTVDEAIADSCYNIYIADKQDQISDDHLVACVPVINKKFRFETDIDRIKSGRIRALFPGDKLCSAWIDFNLVPGLTLKMTVHNGWYNIENNFEYNAKIFEQSLKSDLSGYAAGLQGLNFNDIDGADNVLGQKESELRFALDEYRKMLEEIDARLLDLNINTDNGSSSKKYKEELYKQSQEISRRMKELVDRYSSNIK</sequence>
<gene>
    <name evidence="3" type="ORF">AAK873_07265</name>
</gene>
<keyword evidence="4" id="KW-1185">Reference proteome</keyword>
<feature type="coiled-coil region" evidence="1">
    <location>
        <begin position="323"/>
        <end position="385"/>
    </location>
</feature>
<feature type="chain" id="PRO_5047026585" evidence="2">
    <location>
        <begin position="21"/>
        <end position="391"/>
    </location>
</feature>
<protein>
    <submittedName>
        <fullName evidence="3">Uncharacterized protein</fullName>
    </submittedName>
</protein>